<name>A0A6M3KEI9_9ZZZZ</name>
<dbReference type="AlphaFoldDB" id="A0A6M3KEI9"/>
<reference evidence="1" key="1">
    <citation type="submission" date="2020-03" db="EMBL/GenBank/DDBJ databases">
        <title>The deep terrestrial virosphere.</title>
        <authorList>
            <person name="Holmfeldt K."/>
            <person name="Nilsson E."/>
            <person name="Simone D."/>
            <person name="Lopez-Fernandez M."/>
            <person name="Wu X."/>
            <person name="de Brujin I."/>
            <person name="Lundin D."/>
            <person name="Andersson A."/>
            <person name="Bertilsson S."/>
            <person name="Dopson M."/>
        </authorList>
    </citation>
    <scope>NUCLEOTIDE SEQUENCE</scope>
    <source>
        <strain evidence="1">MM415A00740</strain>
    </source>
</reference>
<proteinExistence type="predicted"/>
<accession>A0A6M3KEI9</accession>
<gene>
    <name evidence="1" type="ORF">MM415A00740_0003</name>
</gene>
<evidence type="ECO:0000313" key="1">
    <source>
        <dbReference type="EMBL" id="QJA80346.1"/>
    </source>
</evidence>
<dbReference type="EMBL" id="MT142418">
    <property type="protein sequence ID" value="QJA80346.1"/>
    <property type="molecule type" value="Genomic_DNA"/>
</dbReference>
<sequence length="338" mass="35771">MSLEQKGAQHQEVVDKFHDPLATYAMSVRDYTLRPTVVAAAIVVTLPNVVDAKGRFYSIIAKGNVSNTLTVTIQDNDESEDWEGDIVLFASGQGQLFYSDGLKWMLRTFADITVLDINKLNGQIYSNRSDTDFTILKIHNHDTTAEIGGIETKGDLINTTGSVVGEQASWTYEPTGATGAPSGVSASSNVLAVSSGFEVTAGNIYALVGEAQLYGTLNGAAVNVAGVIGVVGGNGANTQVLHMAGIQSAMSTGLVNPTTGTLSYFLANSLSTVVVDNLICSLQSQYITNFASFDAAGTDKCVEVNTNAMTLTNTSYHVRVLIAGNVGYIPVFDAKTWN</sequence>
<protein>
    <submittedName>
        <fullName evidence="1">Uncharacterized protein</fullName>
    </submittedName>
</protein>
<organism evidence="1">
    <name type="scientific">viral metagenome</name>
    <dbReference type="NCBI Taxonomy" id="1070528"/>
    <lineage>
        <taxon>unclassified sequences</taxon>
        <taxon>metagenomes</taxon>
        <taxon>organismal metagenomes</taxon>
    </lineage>
</organism>